<dbReference type="AlphaFoldDB" id="A0A8D0V5B4"/>
<dbReference type="Proteomes" id="UP000694570">
    <property type="component" value="Unplaced"/>
</dbReference>
<dbReference type="PANTHER" id="PTHR37353:SF1">
    <property type="entry name" value="RIKEN CDNA 4921517D22 GENE"/>
    <property type="match status" value="1"/>
</dbReference>
<dbReference type="Ensembl" id="ENSSSCT00040019568.1">
    <property type="protein sequence ID" value="ENSSSCP00040008123.1"/>
    <property type="gene ID" value="ENSSSCG00040014598.1"/>
</dbReference>
<evidence type="ECO:0000313" key="2">
    <source>
        <dbReference type="Proteomes" id="UP000694570"/>
    </source>
</evidence>
<proteinExistence type="predicted"/>
<name>A0A8D0V5B4_PIG</name>
<dbReference type="PANTHER" id="PTHR37353">
    <property type="entry name" value="RIKEN CDNA 4921517D22 GENE"/>
    <property type="match status" value="1"/>
</dbReference>
<dbReference type="Ensembl" id="ENSSSCT00030002081.1">
    <property type="protein sequence ID" value="ENSSSCP00030000836.1"/>
    <property type="gene ID" value="ENSSSCG00030001633.1"/>
</dbReference>
<dbReference type="InterPro" id="IPR040022">
    <property type="entry name" value="C9orf153-like"/>
</dbReference>
<sequence length="253" mass="28972">MLLSGDRNPSKGDVAAEPLMCSLPELYAFVQNFSKENTKLNRLNAHSISPSEAQKIFSQNLNALGETDVREDDSQPLLTCKVVRKDERPESMTELLHRSLLSSPLYPLERLSRSQRRISQHGIPPPSYTFPYEILISSSTGSPAADAKKEVQGIRILCRLGIPAVSPEKFIFEDRISKYVLVDPEKQFLDLRDLEWKYYKGIVKWKHIFPESFINIEYDSEKRFVVSQQMPRVISPPLVDKSLVIYSQVNYPK</sequence>
<protein>
    <submittedName>
        <fullName evidence="1">Uncharacterized protein</fullName>
    </submittedName>
</protein>
<reference evidence="1" key="1">
    <citation type="submission" date="2025-05" db="UniProtKB">
        <authorList>
            <consortium name="Ensembl"/>
        </authorList>
    </citation>
    <scope>IDENTIFICATION</scope>
</reference>
<dbReference type="Pfam" id="PF17673">
    <property type="entry name" value="DUF5532"/>
    <property type="match status" value="1"/>
</dbReference>
<organism evidence="1 2">
    <name type="scientific">Sus scrofa</name>
    <name type="common">Pig</name>
    <dbReference type="NCBI Taxonomy" id="9823"/>
    <lineage>
        <taxon>Eukaryota</taxon>
        <taxon>Metazoa</taxon>
        <taxon>Chordata</taxon>
        <taxon>Craniata</taxon>
        <taxon>Vertebrata</taxon>
        <taxon>Euteleostomi</taxon>
        <taxon>Mammalia</taxon>
        <taxon>Eutheria</taxon>
        <taxon>Laurasiatheria</taxon>
        <taxon>Artiodactyla</taxon>
        <taxon>Suina</taxon>
        <taxon>Suidae</taxon>
        <taxon>Sus</taxon>
    </lineage>
</organism>
<accession>A0A8D0V5B4</accession>
<evidence type="ECO:0000313" key="1">
    <source>
        <dbReference type="Ensembl" id="ENSSSCP00030000836.1"/>
    </source>
</evidence>
<dbReference type="Proteomes" id="UP000694722">
    <property type="component" value="Unplaced"/>
</dbReference>